<dbReference type="EMBL" id="BPLR01008895">
    <property type="protein sequence ID" value="GIY28015.1"/>
    <property type="molecule type" value="Genomic_DNA"/>
</dbReference>
<keyword evidence="1" id="KW-0812">Transmembrane</keyword>
<organism evidence="2 3">
    <name type="scientific">Caerostris extrusa</name>
    <name type="common">Bark spider</name>
    <name type="synonym">Caerostris bankana</name>
    <dbReference type="NCBI Taxonomy" id="172846"/>
    <lineage>
        <taxon>Eukaryota</taxon>
        <taxon>Metazoa</taxon>
        <taxon>Ecdysozoa</taxon>
        <taxon>Arthropoda</taxon>
        <taxon>Chelicerata</taxon>
        <taxon>Arachnida</taxon>
        <taxon>Araneae</taxon>
        <taxon>Araneomorphae</taxon>
        <taxon>Entelegynae</taxon>
        <taxon>Araneoidea</taxon>
        <taxon>Araneidae</taxon>
        <taxon>Caerostris</taxon>
    </lineage>
</organism>
<dbReference type="Proteomes" id="UP001054945">
    <property type="component" value="Unassembled WGS sequence"/>
</dbReference>
<evidence type="ECO:0000256" key="1">
    <source>
        <dbReference type="SAM" id="Phobius"/>
    </source>
</evidence>
<keyword evidence="1" id="KW-1133">Transmembrane helix</keyword>
<feature type="transmembrane region" description="Helical" evidence="1">
    <location>
        <begin position="82"/>
        <end position="100"/>
    </location>
</feature>
<comment type="caution">
    <text evidence="2">The sequence shown here is derived from an EMBL/GenBank/DDBJ whole genome shotgun (WGS) entry which is preliminary data.</text>
</comment>
<dbReference type="AlphaFoldDB" id="A0AAV4S2Z0"/>
<name>A0AAV4S2Z0_CAEEX</name>
<gene>
    <name evidence="2" type="ORF">CEXT_239791</name>
</gene>
<keyword evidence="3" id="KW-1185">Reference proteome</keyword>
<evidence type="ECO:0000313" key="2">
    <source>
        <dbReference type="EMBL" id="GIY28015.1"/>
    </source>
</evidence>
<reference evidence="2 3" key="1">
    <citation type="submission" date="2021-06" db="EMBL/GenBank/DDBJ databases">
        <title>Caerostris extrusa draft genome.</title>
        <authorList>
            <person name="Kono N."/>
            <person name="Arakawa K."/>
        </authorList>
    </citation>
    <scope>NUCLEOTIDE SEQUENCE [LARGE SCALE GENOMIC DNA]</scope>
</reference>
<proteinExistence type="predicted"/>
<accession>A0AAV4S2Z0</accession>
<evidence type="ECO:0000313" key="3">
    <source>
        <dbReference type="Proteomes" id="UP001054945"/>
    </source>
</evidence>
<protein>
    <submittedName>
        <fullName evidence="2">Uncharacterized protein</fullName>
    </submittedName>
</protein>
<keyword evidence="1" id="KW-0472">Membrane</keyword>
<sequence>MQEANRNVDVTDGDVVPRLLVCLFVLCHSPNWVKENLYPEMERTIIKSEPQHLINPLARIKKIQSKKLTHIQDSAYTRKLKFLTLNFLLLSLFFLFPHSAVRKRSGALFLIGCFPSDQCKKQTGTLT</sequence>